<dbReference type="CDD" id="cd00761">
    <property type="entry name" value="Glyco_tranf_GTA_type"/>
    <property type="match status" value="1"/>
</dbReference>
<dbReference type="Pfam" id="PF00535">
    <property type="entry name" value="Glycos_transf_2"/>
    <property type="match status" value="1"/>
</dbReference>
<dbReference type="InterPro" id="IPR001173">
    <property type="entry name" value="Glyco_trans_2-like"/>
</dbReference>
<accession>A0A9X2CKE5</accession>
<dbReference type="InterPro" id="IPR029044">
    <property type="entry name" value="Nucleotide-diphossugar_trans"/>
</dbReference>
<sequence>MLLSVVIPTKGRTEYAFKSIKYILSLKLSSLQIVVQDNNETDDLYGLLSEFIECENIIYNHTKTPLSFVDNFEEAISHATGEYITVIGDDDIINPEIINVLSVFSKFNIDSIVPSTNLFFLWPESGVTNKVTSGNEFFTFSVKPFSGQLKYVNSRVELQKLLSNGGVDYLSYNIPRLYHGIVKKSLLDKIKSKYGRLFEGLTPDIYIACLIAAESETCIRLDYPLTIPGACKSSGSVASDTGAHTGELSQAPHFNYRGTYSWNNLVPKFYSVPTIWSDSAFAAAQKTQLECYINNKLLFAKCYFEYPKYRADFINLNPFSNMISLYLTYFKYKILGFKSKIYNKFKVSTSSFYGIYHLNNLDDIDNKFKKENKIDIHSKVRGFLL</sequence>
<protein>
    <submittedName>
        <fullName evidence="2">Glycosyltransferase</fullName>
    </submittedName>
</protein>
<comment type="caution">
    <text evidence="2">The sequence shown here is derived from an EMBL/GenBank/DDBJ whole genome shotgun (WGS) entry which is preliminary data.</text>
</comment>
<organism evidence="2 3">
    <name type="scientific">Shewanella gaetbuli</name>
    <dbReference type="NCBI Taxonomy" id="220752"/>
    <lineage>
        <taxon>Bacteria</taxon>
        <taxon>Pseudomonadati</taxon>
        <taxon>Pseudomonadota</taxon>
        <taxon>Gammaproteobacteria</taxon>
        <taxon>Alteromonadales</taxon>
        <taxon>Shewanellaceae</taxon>
        <taxon>Shewanella</taxon>
    </lineage>
</organism>
<name>A0A9X2CKE5_9GAMM</name>
<gene>
    <name evidence="2" type="ORF">L2672_02435</name>
</gene>
<dbReference type="Proteomes" id="UP001139333">
    <property type="component" value="Unassembled WGS sequence"/>
</dbReference>
<dbReference type="SUPFAM" id="SSF53448">
    <property type="entry name" value="Nucleotide-diphospho-sugar transferases"/>
    <property type="match status" value="1"/>
</dbReference>
<evidence type="ECO:0000259" key="1">
    <source>
        <dbReference type="Pfam" id="PF00535"/>
    </source>
</evidence>
<dbReference type="AlphaFoldDB" id="A0A9X2CKE5"/>
<dbReference type="EMBL" id="JAKIKP010000001">
    <property type="protein sequence ID" value="MCL1141560.1"/>
    <property type="molecule type" value="Genomic_DNA"/>
</dbReference>
<dbReference type="RefSeq" id="WP_248994230.1">
    <property type="nucleotide sequence ID" value="NZ_JAKIKP010000001.1"/>
</dbReference>
<proteinExistence type="predicted"/>
<feature type="domain" description="Glycosyltransferase 2-like" evidence="1">
    <location>
        <begin position="4"/>
        <end position="104"/>
    </location>
</feature>
<evidence type="ECO:0000313" key="3">
    <source>
        <dbReference type="Proteomes" id="UP001139333"/>
    </source>
</evidence>
<keyword evidence="3" id="KW-1185">Reference proteome</keyword>
<dbReference type="Gene3D" id="3.90.550.10">
    <property type="entry name" value="Spore Coat Polysaccharide Biosynthesis Protein SpsA, Chain A"/>
    <property type="match status" value="1"/>
</dbReference>
<reference evidence="2" key="1">
    <citation type="submission" date="2022-01" db="EMBL/GenBank/DDBJ databases">
        <title>Whole genome-based taxonomy of the Shewanellaceae.</title>
        <authorList>
            <person name="Martin-Rodriguez A.J."/>
        </authorList>
    </citation>
    <scope>NUCLEOTIDE SEQUENCE</scope>
    <source>
        <strain evidence="2">DSM 16422</strain>
    </source>
</reference>
<evidence type="ECO:0000313" key="2">
    <source>
        <dbReference type="EMBL" id="MCL1141560.1"/>
    </source>
</evidence>